<keyword evidence="6" id="KW-0926">Vacuole</keyword>
<keyword evidence="17" id="KW-0175">Coiled coil</keyword>
<sequence>MEVEEATATPDEVECEAGELLEEEEEGQIVDDDEVEKEEASNEVMMAEEKENGGCEPGWSMGDEEGEIVDDDEPMEGSSVDLNHRKRRYSESEHAGSHSASPAPEDKRTAFEKFRNLSFSKKNPFADGSGRDTRTDSRSSRFRSDRDGGSRYRREDTREEEARRRDRRYDRERRDADDRLRGRGSGREANERESRRGHNSSANHPTYTPPSQSNSGYAGHVLPGSLWERIETFVQAPENQLSNLNDDDIYDKLIELLELQNEQTQFLKRREKQLDELRSSIDNEHEEIDRLKLDLPPDYFANQTNGNNDGCYADGLNNGPPTIPPDGPYANRNYQQIDGPPPNGQYPPLAPSLPSNVNGIRGYQPNVPPPSAPHIIPPVFNNPPPFDAARPPPPIVLDQIGAGNPSIPLVPDFSVPPPGFAPAPTMPLRTNSPGGVYVPQTMYVSMRQGHSGFPCYNVPQSGFLPGMGGSSVMGGQSSYGDGPAQLRKLFIGGLNHETTDDQLRAYYSQWGNVVDCIVIRDPQTKHSRGFGFVTFATMQMAENAMSDRPHTINGKVVDPKRAIPREQMTPFIANNPPHFLEGEPQLGCKVMISGIHWDYHTVDDLRFYFEKFGNVEQVEILGHPRGYGFVVFEEKNSADRCNSFGRVHTINGRRCDVRSFDDWMISSNGTSSSIIPNIQECVQHSILTYIPALFLFLTSPVLLQGLHKSENARIENCSPITLKIVLCVILCVNTGLLLFHRLYDHIMSESLNTGVYELIYVGSLYASLALALVLLVACRNRGLVTSGILFLYWCLLAVCGLPEFRYKLDIARGNEVMEDPTEFYLFMVYYPLVLFQLLISCFADVPRYRVHDPRECPELRTSFLNQITFHWFTGLAITGYKRALTMDDLWSLNSRDSSFKLVPEFTKNWLNNYKSFHAKNDKKKIGDQEMLVEPTKQANDNEDHPSVLYPLFQTYKWIFLSSAFFKLIFDLMQFISPQLLSLLIKFIEDKSQPLWVGIGLSLLMFVCALVQSLILHQYFHNMFRLGMNIRSVLTSAVYAKALNLSNNARKNRTVGEIVNLMSVDIQRFQDMTNFVMLFWSAPLQVILSIVFLTQLLGVAVIAGLVVLIAMVPVNSYISVKIRNCQVEQMKYKDERLKMMSEVLNGMKVLKFYAWEQSMQKMILNIRKKEIAVLKKLAFLNALTSLTWTCAPFLVAVLTFGVYVTIDPQNNVLTPQITFVALSLFNILRFPLAILAMIISQAIQCSVSNKRLKSFLDEEEMDINAVERSHTSGDIITVKDGSFMWDLSRDTPFALADINISIPSGSLVAVVGSVGSGKSSLLNAFLGEMNKLRGTVCVNGSIAYVPQQAWIQNLSLKSNILFNHSYDPDKYARALSVCELRPDLQTLPAGDLTEIGEKGINLSGGQKQRVSLARAVYAESDIYLLDDPLSAVDAHVGKHLFQNVISSTTGILKGKTRVLVTHGLNYLKKCDKIIVMKDGRISETGTYDELMASEGAFSEFLEEYLIEEAKNRGRSVSYGDQEEEVSEVLAELERLDPARKRRVESQISQVVYSSNESLEKVESPTQKSAGSDLVGNGVTSNSRRTRSESTRSQPKDTDTLLPPEPEKSAPEKSKLIEKETVETGKVKWFVYTTYIQAIGYAISTSFILIYAVSSVLGVLSNLWLAHWSDDAKTIQSDETRSSETNSRLAIYTGLGMGQAIFVTVASVTMALGMLRASRTLHEGILINVLRSPMSFFDVTPIGRILNRFGKDVDGLDTALPRSLTSFIRTALSSLEIIMVICWATPMFGFAILPLLIIYMAVLRFYVSTSRQLKRLESTTRSPVYSHFQETIQGVVSIRAYKCMDRFISESQKKVDENLVTYYPSIVANRWLAVRLELVGNLIVLCSALFAALFRDSTGITAGLVGLSVSYALNITQTLNWAVRMTSELETNIVAVERIKEYSDSPTEAAVESSSEEKPLENWPSVGAISIENLKIRYREGLDQVLKGISLNINGKEKIGIVGRTGAGKSSLTLALFRIVEADEGRIVIDGVDISKIGLFDLRSRLTIVPQDPVLFSGTLRMNLDPFEEYSDADLWRALKLAHLESFVDSLSDRLEHKISEGGENLSVGQRQLVCLARAVLHKTRILVLDEAAAAVDMETDSLIQKTIREQFSECTVLTIAHRLNTVIDNDRLLVLERGEIREFDTPKALLEDTSSYFYLMAKDAGLV</sequence>
<dbReference type="InterPro" id="IPR050173">
    <property type="entry name" value="ABC_transporter_C-like"/>
</dbReference>
<feature type="domain" description="RRM" evidence="20">
    <location>
        <begin position="588"/>
        <end position="654"/>
    </location>
</feature>
<dbReference type="InterPro" id="IPR027417">
    <property type="entry name" value="P-loop_NTPase"/>
</dbReference>
<evidence type="ECO:0000256" key="6">
    <source>
        <dbReference type="ARBA" id="ARBA00022554"/>
    </source>
</evidence>
<dbReference type="InterPro" id="IPR017871">
    <property type="entry name" value="ABC_transporter-like_CS"/>
</dbReference>
<evidence type="ECO:0000259" key="20">
    <source>
        <dbReference type="PROSITE" id="PS50102"/>
    </source>
</evidence>
<dbReference type="CDD" id="cd12578">
    <property type="entry name" value="RRM1_hnRNPA_like"/>
    <property type="match status" value="1"/>
</dbReference>
<dbReference type="PROSITE" id="PS50102">
    <property type="entry name" value="RRM"/>
    <property type="match status" value="2"/>
</dbReference>
<comment type="similarity">
    <text evidence="3">Belongs to the ABC transporter superfamily. ABCC family. Conjugate transporter (TC 3.A.1.208) subfamily.</text>
</comment>
<evidence type="ECO:0000256" key="4">
    <source>
        <dbReference type="ARBA" id="ARBA00022448"/>
    </source>
</evidence>
<dbReference type="PROSITE" id="PS50893">
    <property type="entry name" value="ABC_TRANSPORTER_2"/>
    <property type="match status" value="2"/>
</dbReference>
<feature type="transmembrane region" description="Helical" evidence="19">
    <location>
        <begin position="1636"/>
        <end position="1658"/>
    </location>
</feature>
<dbReference type="InterPro" id="IPR003593">
    <property type="entry name" value="AAA+_ATPase"/>
</dbReference>
<evidence type="ECO:0000313" key="23">
    <source>
        <dbReference type="EMBL" id="KAK0397411.1"/>
    </source>
</evidence>
<organism evidence="23 24">
    <name type="scientific">Steinernema hermaphroditum</name>
    <dbReference type="NCBI Taxonomy" id="289476"/>
    <lineage>
        <taxon>Eukaryota</taxon>
        <taxon>Metazoa</taxon>
        <taxon>Ecdysozoa</taxon>
        <taxon>Nematoda</taxon>
        <taxon>Chromadorea</taxon>
        <taxon>Rhabditida</taxon>
        <taxon>Tylenchina</taxon>
        <taxon>Panagrolaimomorpha</taxon>
        <taxon>Strongyloidoidea</taxon>
        <taxon>Steinernematidae</taxon>
        <taxon>Steinernema</taxon>
    </lineage>
</organism>
<dbReference type="Pfam" id="PF00664">
    <property type="entry name" value="ABC_membrane"/>
    <property type="match status" value="2"/>
</dbReference>
<feature type="domain" description="ABC transmembrane type-1" evidence="22">
    <location>
        <begin position="1646"/>
        <end position="1929"/>
    </location>
</feature>
<dbReference type="NCBIfam" id="TIGR00957">
    <property type="entry name" value="MRP_assoc_pro"/>
    <property type="match status" value="1"/>
</dbReference>
<dbReference type="InterPro" id="IPR005292">
    <property type="entry name" value="MRP"/>
</dbReference>
<keyword evidence="4" id="KW-0813">Transport</keyword>
<dbReference type="PANTHER" id="PTHR24223">
    <property type="entry name" value="ATP-BINDING CASSETTE SUB-FAMILY C"/>
    <property type="match status" value="1"/>
</dbReference>
<comment type="caution">
    <text evidence="23">The sequence shown here is derived from an EMBL/GenBank/DDBJ whole genome shotgun (WGS) entry which is preliminary data.</text>
</comment>
<feature type="transmembrane region" description="Helical" evidence="19">
    <location>
        <begin position="1687"/>
        <end position="1711"/>
    </location>
</feature>
<evidence type="ECO:0000256" key="9">
    <source>
        <dbReference type="ARBA" id="ARBA00022741"/>
    </source>
</evidence>
<feature type="coiled-coil region" evidence="17">
    <location>
        <begin position="267"/>
        <end position="294"/>
    </location>
</feature>
<evidence type="ECO:0000256" key="3">
    <source>
        <dbReference type="ARBA" id="ARBA00009726"/>
    </source>
</evidence>
<dbReference type="EMBL" id="JAUCMV010000005">
    <property type="protein sequence ID" value="KAK0397411.1"/>
    <property type="molecule type" value="Genomic_DNA"/>
</dbReference>
<evidence type="ECO:0000256" key="7">
    <source>
        <dbReference type="ARBA" id="ARBA00022692"/>
    </source>
</evidence>
<evidence type="ECO:0000256" key="11">
    <source>
        <dbReference type="ARBA" id="ARBA00022884"/>
    </source>
</evidence>
<dbReference type="PROSITE" id="PS50929">
    <property type="entry name" value="ABC_TM1F"/>
    <property type="match status" value="2"/>
</dbReference>
<dbReference type="GO" id="GO:0000323">
    <property type="term" value="C:lytic vacuole"/>
    <property type="evidence" value="ECO:0007669"/>
    <property type="project" value="UniProtKB-ARBA"/>
</dbReference>
<feature type="transmembrane region" description="Helical" evidence="19">
    <location>
        <begin position="724"/>
        <end position="743"/>
    </location>
</feature>
<evidence type="ECO:0000256" key="18">
    <source>
        <dbReference type="SAM" id="MobiDB-lite"/>
    </source>
</evidence>
<dbReference type="CDD" id="cd03250">
    <property type="entry name" value="ABCC_MRP_domain1"/>
    <property type="match status" value="1"/>
</dbReference>
<dbReference type="GO" id="GO:0098687">
    <property type="term" value="C:chromosomal region"/>
    <property type="evidence" value="ECO:0007669"/>
    <property type="project" value="UniProtKB-ARBA"/>
</dbReference>
<evidence type="ECO:0000256" key="12">
    <source>
        <dbReference type="ARBA" id="ARBA00022989"/>
    </source>
</evidence>
<dbReference type="SMART" id="SM00382">
    <property type="entry name" value="AAA"/>
    <property type="match status" value="2"/>
</dbReference>
<feature type="compositionally biased region" description="Basic and acidic residues" evidence="18">
    <location>
        <begin position="1584"/>
        <end position="1613"/>
    </location>
</feature>
<feature type="compositionally biased region" description="Polar residues" evidence="18">
    <location>
        <begin position="199"/>
        <end position="216"/>
    </location>
</feature>
<feature type="domain" description="ABC transporter" evidence="21">
    <location>
        <begin position="1275"/>
        <end position="1502"/>
    </location>
</feature>
<feature type="transmembrane region" description="Helical" evidence="19">
    <location>
        <begin position="957"/>
        <end position="975"/>
    </location>
</feature>
<dbReference type="InterPro" id="IPR003439">
    <property type="entry name" value="ABC_transporter-like_ATP-bd"/>
</dbReference>
<dbReference type="InterPro" id="IPR000504">
    <property type="entry name" value="RRM_dom"/>
</dbReference>
<dbReference type="GO" id="GO:0016887">
    <property type="term" value="F:ATP hydrolysis activity"/>
    <property type="evidence" value="ECO:0007669"/>
    <property type="project" value="InterPro"/>
</dbReference>
<evidence type="ECO:0000259" key="21">
    <source>
        <dbReference type="PROSITE" id="PS50893"/>
    </source>
</evidence>
<dbReference type="Pfam" id="PF00076">
    <property type="entry name" value="RRM_1"/>
    <property type="match status" value="2"/>
</dbReference>
<feature type="transmembrane region" description="Helical" evidence="19">
    <location>
        <begin position="1074"/>
        <end position="1092"/>
    </location>
</feature>
<dbReference type="InterPro" id="IPR012677">
    <property type="entry name" value="Nucleotide-bd_a/b_plait_sf"/>
</dbReference>
<dbReference type="Gene3D" id="3.30.70.330">
    <property type="match status" value="2"/>
</dbReference>
<name>A0AA39LH16_9BILA</name>
<accession>A0AA39LH16</accession>
<dbReference type="FunFam" id="3.40.50.300:FF:000997">
    <property type="entry name" value="Multidrug resistance-associated protein 1"/>
    <property type="match status" value="1"/>
</dbReference>
<dbReference type="GO" id="GO:0003723">
    <property type="term" value="F:RNA binding"/>
    <property type="evidence" value="ECO:0007669"/>
    <property type="project" value="UniProtKB-UniRule"/>
</dbReference>
<dbReference type="InterPro" id="IPR011527">
    <property type="entry name" value="ABC1_TM_dom"/>
</dbReference>
<gene>
    <name evidence="23" type="ORF">QR680_002116</name>
</gene>
<feature type="transmembrane region" description="Helical" evidence="19">
    <location>
        <begin position="824"/>
        <end position="845"/>
    </location>
</feature>
<dbReference type="FunFam" id="1.20.1560.10:FF:000001">
    <property type="entry name" value="ATP-binding cassette subfamily C member 1"/>
    <property type="match status" value="1"/>
</dbReference>
<comment type="subcellular location">
    <subcellularLocation>
        <location evidence="2">Cell membrane</location>
        <topology evidence="2">Multi-pass membrane protein</topology>
    </subcellularLocation>
    <subcellularLocation>
        <location evidence="1">Vacuole membrane</location>
        <topology evidence="1">Multi-pass membrane protein</topology>
    </subcellularLocation>
</comment>
<keyword evidence="11 16" id="KW-0694">RNA-binding</keyword>
<feature type="compositionally biased region" description="Basic and acidic residues" evidence="18">
    <location>
        <begin position="104"/>
        <end position="115"/>
    </location>
</feature>
<dbReference type="InterPro" id="IPR036640">
    <property type="entry name" value="ABC1_TM_sf"/>
</dbReference>
<dbReference type="SUPFAM" id="SSF90123">
    <property type="entry name" value="ABC transporter transmembrane region"/>
    <property type="match status" value="2"/>
</dbReference>
<dbReference type="Pfam" id="PF00005">
    <property type="entry name" value="ABC_tran"/>
    <property type="match status" value="2"/>
</dbReference>
<dbReference type="GO" id="GO:0005774">
    <property type="term" value="C:vacuolar membrane"/>
    <property type="evidence" value="ECO:0007669"/>
    <property type="project" value="UniProtKB-SubCell"/>
</dbReference>
<evidence type="ECO:0000259" key="22">
    <source>
        <dbReference type="PROSITE" id="PS50929"/>
    </source>
</evidence>
<dbReference type="SUPFAM" id="SSF52540">
    <property type="entry name" value="P-loop containing nucleoside triphosphate hydrolases"/>
    <property type="match status" value="2"/>
</dbReference>
<evidence type="ECO:0000256" key="14">
    <source>
        <dbReference type="ARBA" id="ARBA00024220"/>
    </source>
</evidence>
<dbReference type="EC" id="7.6.2.3" evidence="14"/>
<dbReference type="SMART" id="SM00360">
    <property type="entry name" value="RRM"/>
    <property type="match status" value="2"/>
</dbReference>
<dbReference type="SUPFAM" id="SSF54928">
    <property type="entry name" value="RNA-binding domain, RBD"/>
    <property type="match status" value="2"/>
</dbReference>
<proteinExistence type="inferred from homology"/>
<evidence type="ECO:0000256" key="5">
    <source>
        <dbReference type="ARBA" id="ARBA00022475"/>
    </source>
</evidence>
<dbReference type="CDD" id="cd18603">
    <property type="entry name" value="ABC_6TM_MRP1_2_3_6_D2_like"/>
    <property type="match status" value="1"/>
</dbReference>
<evidence type="ECO:0000256" key="8">
    <source>
        <dbReference type="ARBA" id="ARBA00022737"/>
    </source>
</evidence>
<keyword evidence="9" id="KW-0547">Nucleotide-binding</keyword>
<feature type="transmembrane region" description="Helical" evidence="19">
    <location>
        <begin position="755"/>
        <end position="776"/>
    </location>
</feature>
<feature type="transmembrane region" description="Helical" evidence="19">
    <location>
        <begin position="783"/>
        <end position="804"/>
    </location>
</feature>
<feature type="transmembrane region" description="Helical" evidence="19">
    <location>
        <begin position="1217"/>
        <end position="1242"/>
    </location>
</feature>
<keyword evidence="12 19" id="KW-1133">Transmembrane helix</keyword>
<dbReference type="Proteomes" id="UP001175271">
    <property type="component" value="Unassembled WGS sequence"/>
</dbReference>
<dbReference type="InterPro" id="IPR035979">
    <property type="entry name" value="RBD_domain_sf"/>
</dbReference>
<comment type="catalytic activity">
    <reaction evidence="15">
        <text>leukotriene C4(in) + ATP + H2O = leukotriene C4(out) + ADP + phosphate + H(+)</text>
        <dbReference type="Rhea" id="RHEA:38963"/>
        <dbReference type="ChEBI" id="CHEBI:15377"/>
        <dbReference type="ChEBI" id="CHEBI:15378"/>
        <dbReference type="ChEBI" id="CHEBI:30616"/>
        <dbReference type="ChEBI" id="CHEBI:43474"/>
        <dbReference type="ChEBI" id="CHEBI:57973"/>
        <dbReference type="ChEBI" id="CHEBI:456216"/>
    </reaction>
    <physiologicalReaction direction="left-to-right" evidence="15">
        <dbReference type="Rhea" id="RHEA:38964"/>
    </physiologicalReaction>
</comment>
<feature type="compositionally biased region" description="Basic and acidic residues" evidence="18">
    <location>
        <begin position="129"/>
        <end position="196"/>
    </location>
</feature>
<feature type="transmembrane region" description="Helical" evidence="19">
    <location>
        <begin position="686"/>
        <end position="703"/>
    </location>
</feature>
<feature type="domain" description="RRM" evidence="20">
    <location>
        <begin position="487"/>
        <end position="570"/>
    </location>
</feature>
<evidence type="ECO:0000256" key="1">
    <source>
        <dbReference type="ARBA" id="ARBA00004128"/>
    </source>
</evidence>
<feature type="compositionally biased region" description="Acidic residues" evidence="18">
    <location>
        <begin position="62"/>
        <end position="75"/>
    </location>
</feature>
<keyword evidence="13 19" id="KW-0472">Membrane</keyword>
<dbReference type="CDD" id="cd18595">
    <property type="entry name" value="ABC_6TM_MRP1_2_3_6_D1_like"/>
    <property type="match status" value="1"/>
</dbReference>
<dbReference type="Gene3D" id="1.20.1560.10">
    <property type="entry name" value="ABC transporter type 1, transmembrane domain"/>
    <property type="match status" value="2"/>
</dbReference>
<evidence type="ECO:0000256" key="13">
    <source>
        <dbReference type="ARBA" id="ARBA00023136"/>
    </source>
</evidence>
<evidence type="ECO:0000256" key="17">
    <source>
        <dbReference type="SAM" id="Coils"/>
    </source>
</evidence>
<evidence type="ECO:0000256" key="19">
    <source>
        <dbReference type="SAM" id="Phobius"/>
    </source>
</evidence>
<evidence type="ECO:0000256" key="10">
    <source>
        <dbReference type="ARBA" id="ARBA00022840"/>
    </source>
</evidence>
<dbReference type="GO" id="GO:0005524">
    <property type="term" value="F:ATP binding"/>
    <property type="evidence" value="ECO:0007669"/>
    <property type="project" value="UniProtKB-KW"/>
</dbReference>
<feature type="region of interest" description="Disordered" evidence="18">
    <location>
        <begin position="1"/>
        <end position="220"/>
    </location>
</feature>
<reference evidence="23" key="1">
    <citation type="submission" date="2023-06" db="EMBL/GenBank/DDBJ databases">
        <title>Genomic analysis of the entomopathogenic nematode Steinernema hermaphroditum.</title>
        <authorList>
            <person name="Schwarz E.M."/>
            <person name="Heppert J.K."/>
            <person name="Baniya A."/>
            <person name="Schwartz H.T."/>
            <person name="Tan C.-H."/>
            <person name="Antoshechkin I."/>
            <person name="Sternberg P.W."/>
            <person name="Goodrich-Blair H."/>
            <person name="Dillman A.R."/>
        </authorList>
    </citation>
    <scope>NUCLEOTIDE SEQUENCE</scope>
    <source>
        <strain evidence="23">PS9179</strain>
        <tissue evidence="23">Whole animal</tissue>
    </source>
</reference>
<dbReference type="Gene3D" id="3.40.50.300">
    <property type="entry name" value="P-loop containing nucleotide triphosphate hydrolases"/>
    <property type="match status" value="2"/>
</dbReference>
<dbReference type="FunFam" id="1.20.1560.10:FF:000020">
    <property type="entry name" value="ABC metal ion transporter"/>
    <property type="match status" value="1"/>
</dbReference>
<feature type="transmembrane region" description="Helical" evidence="19">
    <location>
        <begin position="1775"/>
        <end position="1805"/>
    </location>
</feature>
<evidence type="ECO:0000313" key="24">
    <source>
        <dbReference type="Proteomes" id="UP001175271"/>
    </source>
</evidence>
<feature type="region of interest" description="Disordered" evidence="18">
    <location>
        <begin position="1553"/>
        <end position="1613"/>
    </location>
</feature>
<keyword evidence="7 19" id="KW-0812">Transmembrane</keyword>
<evidence type="ECO:0000256" key="2">
    <source>
        <dbReference type="ARBA" id="ARBA00004651"/>
    </source>
</evidence>
<dbReference type="FunFam" id="3.30.70.330:FF:000040">
    <property type="entry name" value="Heterogeneous nuclear ribonucleoprotein A2/B1"/>
    <property type="match status" value="1"/>
</dbReference>
<dbReference type="PROSITE" id="PS00211">
    <property type="entry name" value="ABC_TRANSPORTER_1"/>
    <property type="match status" value="2"/>
</dbReference>
<keyword evidence="24" id="KW-1185">Reference proteome</keyword>
<feature type="domain" description="ABC transmembrane type-1" evidence="22">
    <location>
        <begin position="962"/>
        <end position="1243"/>
    </location>
</feature>
<evidence type="ECO:0000256" key="15">
    <source>
        <dbReference type="ARBA" id="ARBA00047523"/>
    </source>
</evidence>
<feature type="transmembrane region" description="Helical" evidence="19">
    <location>
        <begin position="1176"/>
        <end position="1205"/>
    </location>
</feature>
<feature type="compositionally biased region" description="Acidic residues" evidence="18">
    <location>
        <begin position="1"/>
        <end position="37"/>
    </location>
</feature>
<feature type="domain" description="ABC transporter" evidence="21">
    <location>
        <begin position="1967"/>
        <end position="2201"/>
    </location>
</feature>
<dbReference type="CDD" id="cd03244">
    <property type="entry name" value="ABCC_MRP_domain2"/>
    <property type="match status" value="1"/>
</dbReference>
<evidence type="ECO:0000256" key="16">
    <source>
        <dbReference type="PROSITE-ProRule" id="PRU00176"/>
    </source>
</evidence>
<keyword evidence="10" id="KW-0067">ATP-binding</keyword>
<feature type="transmembrane region" description="Helical" evidence="19">
    <location>
        <begin position="995"/>
        <end position="1015"/>
    </location>
</feature>
<feature type="transmembrane region" description="Helical" evidence="19">
    <location>
        <begin position="1098"/>
        <end position="1119"/>
    </location>
</feature>
<keyword evidence="8" id="KW-0677">Repeat</keyword>
<dbReference type="GO" id="GO:0015431">
    <property type="term" value="F:ABC-type glutathione S-conjugate transporter activity"/>
    <property type="evidence" value="ECO:0007669"/>
    <property type="project" value="UniProtKB-EC"/>
</dbReference>
<protein>
    <recommendedName>
        <fullName evidence="14">ABC-type glutathione-S-conjugate transporter</fullName>
        <ecNumber evidence="14">7.6.2.3</ecNumber>
    </recommendedName>
</protein>
<keyword evidence="5" id="KW-1003">Cell membrane</keyword>
<dbReference type="GO" id="GO:0005886">
    <property type="term" value="C:plasma membrane"/>
    <property type="evidence" value="ECO:0007669"/>
    <property type="project" value="UniProtKB-SubCell"/>
</dbReference>
<dbReference type="PANTHER" id="PTHR24223:SF443">
    <property type="entry name" value="MULTIDRUG-RESISTANCE LIKE PROTEIN 1, ISOFORM I"/>
    <property type="match status" value="1"/>
</dbReference>
<dbReference type="FunFam" id="3.40.50.300:FF:000074">
    <property type="entry name" value="Multidrug resistance-associated protein 5 isoform 1"/>
    <property type="match status" value="1"/>
</dbReference>